<evidence type="ECO:0000256" key="3">
    <source>
        <dbReference type="ARBA" id="ARBA00022692"/>
    </source>
</evidence>
<feature type="transmembrane region" description="Helical" evidence="6">
    <location>
        <begin position="153"/>
        <end position="172"/>
    </location>
</feature>
<dbReference type="InterPro" id="IPR001851">
    <property type="entry name" value="ABC_transp_permease"/>
</dbReference>
<dbReference type="Pfam" id="PF02653">
    <property type="entry name" value="BPD_transp_2"/>
    <property type="match status" value="1"/>
</dbReference>
<feature type="transmembrane region" description="Helical" evidence="6">
    <location>
        <begin position="56"/>
        <end position="74"/>
    </location>
</feature>
<dbReference type="PANTHER" id="PTHR30482:SF10">
    <property type="entry name" value="HIGH-AFFINITY BRANCHED-CHAIN AMINO ACID TRANSPORT PROTEIN BRAE"/>
    <property type="match status" value="1"/>
</dbReference>
<evidence type="ECO:0000256" key="2">
    <source>
        <dbReference type="ARBA" id="ARBA00022475"/>
    </source>
</evidence>
<keyword evidence="3 6" id="KW-0812">Transmembrane</keyword>
<evidence type="ECO:0000256" key="6">
    <source>
        <dbReference type="SAM" id="Phobius"/>
    </source>
</evidence>
<dbReference type="PANTHER" id="PTHR30482">
    <property type="entry name" value="HIGH-AFFINITY BRANCHED-CHAIN AMINO ACID TRANSPORT SYSTEM PERMEASE"/>
    <property type="match status" value="1"/>
</dbReference>
<feature type="transmembrane region" description="Helical" evidence="6">
    <location>
        <begin position="206"/>
        <end position="229"/>
    </location>
</feature>
<dbReference type="GO" id="GO:0015658">
    <property type="term" value="F:branched-chain amino acid transmembrane transporter activity"/>
    <property type="evidence" value="ECO:0007669"/>
    <property type="project" value="InterPro"/>
</dbReference>
<organism evidence="7 8">
    <name type="scientific">Enhydrobacter aerosaccus</name>
    <dbReference type="NCBI Taxonomy" id="225324"/>
    <lineage>
        <taxon>Bacteria</taxon>
        <taxon>Pseudomonadati</taxon>
        <taxon>Pseudomonadota</taxon>
        <taxon>Alphaproteobacteria</taxon>
        <taxon>Hyphomicrobiales</taxon>
        <taxon>Enhydrobacter</taxon>
    </lineage>
</organism>
<dbReference type="RefSeq" id="WP_085936438.1">
    <property type="nucleotide sequence ID" value="NZ_FUWJ01000008.1"/>
</dbReference>
<evidence type="ECO:0000256" key="1">
    <source>
        <dbReference type="ARBA" id="ARBA00004651"/>
    </source>
</evidence>
<dbReference type="AlphaFoldDB" id="A0A1T4SI22"/>
<dbReference type="GO" id="GO:0005886">
    <property type="term" value="C:plasma membrane"/>
    <property type="evidence" value="ECO:0007669"/>
    <property type="project" value="UniProtKB-SubCell"/>
</dbReference>
<dbReference type="Proteomes" id="UP000190092">
    <property type="component" value="Unassembled WGS sequence"/>
</dbReference>
<reference evidence="8" key="1">
    <citation type="submission" date="2017-02" db="EMBL/GenBank/DDBJ databases">
        <authorList>
            <person name="Varghese N."/>
            <person name="Submissions S."/>
        </authorList>
    </citation>
    <scope>NUCLEOTIDE SEQUENCE [LARGE SCALE GENOMIC DNA]</scope>
    <source>
        <strain evidence="8">ATCC 27094</strain>
    </source>
</reference>
<accession>A0A1T4SI22</accession>
<protein>
    <submittedName>
        <fullName evidence="7">Branched-chain amino acid transport system permease protein</fullName>
    </submittedName>
</protein>
<feature type="transmembrane region" description="Helical" evidence="6">
    <location>
        <begin position="110"/>
        <end position="133"/>
    </location>
</feature>
<sequence>MTNLRFGLLGLALIVALWLAGRLVTNEYVFFAGYAVAQYILLATAWNLLGGYAGYVNFGTAAFFALGAYVSVAVNKLFEPPLIVLILVGALASGAVGLAMGYLTLKLRGVFFSIATLALAIVAQAVVTNWEFVGGSSGAYLLRPTAGPWGGSYVEYLFYVMLVMAVGAVVLARCIERSKIGFGLAAIRDDELVGEAYGVPTLRLKLLVTVLSGALMGMAGAPLPFYVAYLDPPSAFNLAYAVNTIAMPLIGGASTWVGPVIGAVLLTAVQETAMVTISSAANLMIVGLLMVLFISLAPNGIMGLLRGVRSRA</sequence>
<feature type="transmembrane region" description="Helical" evidence="6">
    <location>
        <begin position="32"/>
        <end position="49"/>
    </location>
</feature>
<evidence type="ECO:0000256" key="5">
    <source>
        <dbReference type="ARBA" id="ARBA00023136"/>
    </source>
</evidence>
<dbReference type="CDD" id="cd06581">
    <property type="entry name" value="TM_PBP1_LivM_like"/>
    <property type="match status" value="1"/>
</dbReference>
<evidence type="ECO:0000256" key="4">
    <source>
        <dbReference type="ARBA" id="ARBA00022989"/>
    </source>
</evidence>
<comment type="subcellular location">
    <subcellularLocation>
        <location evidence="1">Cell membrane</location>
        <topology evidence="1">Multi-pass membrane protein</topology>
    </subcellularLocation>
</comment>
<name>A0A1T4SI22_9HYPH</name>
<feature type="transmembrane region" description="Helical" evidence="6">
    <location>
        <begin position="281"/>
        <end position="305"/>
    </location>
</feature>
<evidence type="ECO:0000313" key="7">
    <source>
        <dbReference type="EMBL" id="SKA27805.1"/>
    </source>
</evidence>
<gene>
    <name evidence="7" type="ORF">SAMN02745126_04706</name>
</gene>
<dbReference type="STRING" id="225324.SAMN02745126_04706"/>
<dbReference type="EMBL" id="FUWJ01000008">
    <property type="protein sequence ID" value="SKA27805.1"/>
    <property type="molecule type" value="Genomic_DNA"/>
</dbReference>
<keyword evidence="5 6" id="KW-0472">Membrane</keyword>
<keyword evidence="2" id="KW-1003">Cell membrane</keyword>
<evidence type="ECO:0000313" key="8">
    <source>
        <dbReference type="Proteomes" id="UP000190092"/>
    </source>
</evidence>
<dbReference type="OrthoDB" id="9810505at2"/>
<keyword evidence="8" id="KW-1185">Reference proteome</keyword>
<dbReference type="InterPro" id="IPR043428">
    <property type="entry name" value="LivM-like"/>
</dbReference>
<proteinExistence type="predicted"/>
<keyword evidence="4 6" id="KW-1133">Transmembrane helix</keyword>
<feature type="transmembrane region" description="Helical" evidence="6">
    <location>
        <begin position="249"/>
        <end position="269"/>
    </location>
</feature>
<feature type="transmembrane region" description="Helical" evidence="6">
    <location>
        <begin position="80"/>
        <end position="103"/>
    </location>
</feature>